<keyword evidence="3" id="KW-1185">Reference proteome</keyword>
<evidence type="ECO:0000256" key="1">
    <source>
        <dbReference type="SAM" id="MobiDB-lite"/>
    </source>
</evidence>
<name>A0ABR2MZV4_9ASPA</name>
<accession>A0ABR2MZV4</accession>
<feature type="region of interest" description="Disordered" evidence="1">
    <location>
        <begin position="1"/>
        <end position="36"/>
    </location>
</feature>
<dbReference type="Proteomes" id="UP001412067">
    <property type="component" value="Unassembled WGS sequence"/>
</dbReference>
<evidence type="ECO:0000313" key="3">
    <source>
        <dbReference type="Proteomes" id="UP001412067"/>
    </source>
</evidence>
<proteinExistence type="predicted"/>
<gene>
    <name evidence="2" type="ORF">KSP40_PGU004478</name>
</gene>
<reference evidence="2 3" key="1">
    <citation type="journal article" date="2022" name="Nat. Plants">
        <title>Genomes of leafy and leafless Platanthera orchids illuminate the evolution of mycoheterotrophy.</title>
        <authorList>
            <person name="Li M.H."/>
            <person name="Liu K.W."/>
            <person name="Li Z."/>
            <person name="Lu H.C."/>
            <person name="Ye Q.L."/>
            <person name="Zhang D."/>
            <person name="Wang J.Y."/>
            <person name="Li Y.F."/>
            <person name="Zhong Z.M."/>
            <person name="Liu X."/>
            <person name="Yu X."/>
            <person name="Liu D.K."/>
            <person name="Tu X.D."/>
            <person name="Liu B."/>
            <person name="Hao Y."/>
            <person name="Liao X.Y."/>
            <person name="Jiang Y.T."/>
            <person name="Sun W.H."/>
            <person name="Chen J."/>
            <person name="Chen Y.Q."/>
            <person name="Ai Y."/>
            <person name="Zhai J.W."/>
            <person name="Wu S.S."/>
            <person name="Zhou Z."/>
            <person name="Hsiao Y.Y."/>
            <person name="Wu W.L."/>
            <person name="Chen Y.Y."/>
            <person name="Lin Y.F."/>
            <person name="Hsu J.L."/>
            <person name="Li C.Y."/>
            <person name="Wang Z.W."/>
            <person name="Zhao X."/>
            <person name="Zhong W.Y."/>
            <person name="Ma X.K."/>
            <person name="Ma L."/>
            <person name="Huang J."/>
            <person name="Chen G.Z."/>
            <person name="Huang M.Z."/>
            <person name="Huang L."/>
            <person name="Peng D.H."/>
            <person name="Luo Y.B."/>
            <person name="Zou S.Q."/>
            <person name="Chen S.P."/>
            <person name="Lan S."/>
            <person name="Tsai W.C."/>
            <person name="Van de Peer Y."/>
            <person name="Liu Z.J."/>
        </authorList>
    </citation>
    <scope>NUCLEOTIDE SEQUENCE [LARGE SCALE GENOMIC DNA]</scope>
    <source>
        <strain evidence="2">Lor288</strain>
    </source>
</reference>
<comment type="caution">
    <text evidence="2">The sequence shown here is derived from an EMBL/GenBank/DDBJ whole genome shotgun (WGS) entry which is preliminary data.</text>
</comment>
<sequence>MSEGTTEVPENPRRRCRSSLHHGGGDHGDGALSDSRLPWPKYCSSILNTILIDCNGAACCGNPQSLTLTKSGRLSPVATTAKTLQTTPPAQLPKRLLRM</sequence>
<organism evidence="2 3">
    <name type="scientific">Platanthera guangdongensis</name>
    <dbReference type="NCBI Taxonomy" id="2320717"/>
    <lineage>
        <taxon>Eukaryota</taxon>
        <taxon>Viridiplantae</taxon>
        <taxon>Streptophyta</taxon>
        <taxon>Embryophyta</taxon>
        <taxon>Tracheophyta</taxon>
        <taxon>Spermatophyta</taxon>
        <taxon>Magnoliopsida</taxon>
        <taxon>Liliopsida</taxon>
        <taxon>Asparagales</taxon>
        <taxon>Orchidaceae</taxon>
        <taxon>Orchidoideae</taxon>
        <taxon>Orchideae</taxon>
        <taxon>Orchidinae</taxon>
        <taxon>Platanthera</taxon>
    </lineage>
</organism>
<protein>
    <submittedName>
        <fullName evidence="2">Uncharacterized protein</fullName>
    </submittedName>
</protein>
<evidence type="ECO:0000313" key="2">
    <source>
        <dbReference type="EMBL" id="KAK8969779.1"/>
    </source>
</evidence>
<dbReference type="EMBL" id="JBBWWR010000002">
    <property type="protein sequence ID" value="KAK8969779.1"/>
    <property type="molecule type" value="Genomic_DNA"/>
</dbReference>